<reference evidence="1 2" key="1">
    <citation type="submission" date="2021-03" db="EMBL/GenBank/DDBJ databases">
        <title>Antimicrobial resistance genes in bacteria isolated from Japanese honey, and their potential for conferring macrolide and lincosamide resistance in the American foulbrood pathogen Paenibacillus larvae.</title>
        <authorList>
            <person name="Okamoto M."/>
            <person name="Kumagai M."/>
            <person name="Kanamori H."/>
            <person name="Takamatsu D."/>
        </authorList>
    </citation>
    <scope>NUCLEOTIDE SEQUENCE [LARGE SCALE GENOMIC DNA]</scope>
    <source>
        <strain evidence="1 2">J41TS12</strain>
    </source>
</reference>
<name>A0A919XPD1_9BACL</name>
<comment type="caution">
    <text evidence="1">The sequence shown here is derived from an EMBL/GenBank/DDBJ whole genome shotgun (WGS) entry which is preliminary data.</text>
</comment>
<dbReference type="EMBL" id="BORR01000001">
    <property type="protein sequence ID" value="GIO35474.1"/>
    <property type="molecule type" value="Genomic_DNA"/>
</dbReference>
<dbReference type="AlphaFoldDB" id="A0A919XPD1"/>
<gene>
    <name evidence="1" type="ORF">J41TS12_03350</name>
</gene>
<dbReference type="RefSeq" id="WP_212937891.1">
    <property type="nucleotide sequence ID" value="NZ_BORR01000001.1"/>
</dbReference>
<organism evidence="1 2">
    <name type="scientific">Paenibacillus antibioticophila</name>
    <dbReference type="NCBI Taxonomy" id="1274374"/>
    <lineage>
        <taxon>Bacteria</taxon>
        <taxon>Bacillati</taxon>
        <taxon>Bacillota</taxon>
        <taxon>Bacilli</taxon>
        <taxon>Bacillales</taxon>
        <taxon>Paenibacillaceae</taxon>
        <taxon>Paenibacillus</taxon>
    </lineage>
</organism>
<protein>
    <submittedName>
        <fullName evidence="1">Uncharacterized protein</fullName>
    </submittedName>
</protein>
<accession>A0A919XPD1</accession>
<proteinExistence type="predicted"/>
<dbReference type="Proteomes" id="UP000681162">
    <property type="component" value="Unassembled WGS sequence"/>
</dbReference>
<evidence type="ECO:0000313" key="1">
    <source>
        <dbReference type="EMBL" id="GIO35474.1"/>
    </source>
</evidence>
<evidence type="ECO:0000313" key="2">
    <source>
        <dbReference type="Proteomes" id="UP000681162"/>
    </source>
</evidence>
<sequence>MNFTNHLIVISYDAFSEDNWETARRLPNLSKLIEQGAPTNQLMARISGIPFGPCDGRALDEIFSSYSV</sequence>
<keyword evidence="2" id="KW-1185">Reference proteome</keyword>